<dbReference type="OrthoDB" id="1014144at2"/>
<evidence type="ECO:0000313" key="2">
    <source>
        <dbReference type="EMBL" id="PWE00329.1"/>
    </source>
</evidence>
<protein>
    <submittedName>
        <fullName evidence="2">Uncharacterized protein</fullName>
    </submittedName>
</protein>
<feature type="transmembrane region" description="Helical" evidence="1">
    <location>
        <begin position="280"/>
        <end position="297"/>
    </location>
</feature>
<feature type="transmembrane region" description="Helical" evidence="1">
    <location>
        <begin position="107"/>
        <end position="129"/>
    </location>
</feature>
<gene>
    <name evidence="2" type="ORF">DDZ16_05155</name>
</gene>
<sequence>MSHIISSLNRKSFYRSTYWKKSIGIKILVVFFVFYLSISLLILGFNIPAILQEYFPGQNVIKAFNENLLFYFIFSAILRQLFQEIPIVNSLPLLVLPFKKRKIAQHLVNKSFFHIINFLPLLFLVPFAFNTVLEEYELINTLGWLINLVGLILVNHLVGIWLKRFSFYKEKTSAIILGLGIGLFLLSFFKIIPLSSWIAQYFHAVLNYPALSLAPFFLIILLYRFNLNEIARGMYLDSKLIPAEKEVNIHSFSWTDKFGAIGKYISLELKMITRNKRTRTAFLSVIFLLFYGFILYGNSSMANHDFSLVFIGILITGSFSISYGQFTPAWHSKYFPFLMTRDFGLKNMLNTQYFLFMASTLIAFIFSTVYLIYGTEVLFFNFLSAIFNIGVTSHIILWMGSFSIKPIDLSESSFFYYKGTGASVWIMSLIIMLGPMLYYGLLSMLLKDVWCYLVFGLTGVGGIVFHESIMNRILLRYKKNKHRMLYSYRQST</sequence>
<keyword evidence="1" id="KW-0472">Membrane</keyword>
<dbReference type="EMBL" id="QEWP01000003">
    <property type="protein sequence ID" value="PWE00329.1"/>
    <property type="molecule type" value="Genomic_DNA"/>
</dbReference>
<feature type="transmembrane region" description="Helical" evidence="1">
    <location>
        <begin position="174"/>
        <end position="199"/>
    </location>
</feature>
<feature type="transmembrane region" description="Helical" evidence="1">
    <location>
        <begin position="23"/>
        <end position="48"/>
    </location>
</feature>
<comment type="caution">
    <text evidence="2">The sequence shown here is derived from an EMBL/GenBank/DDBJ whole genome shotgun (WGS) entry which is preliminary data.</text>
</comment>
<organism evidence="2 3">
    <name type="scientific">Marinilabilia rubra</name>
    <dbReference type="NCBI Taxonomy" id="2162893"/>
    <lineage>
        <taxon>Bacteria</taxon>
        <taxon>Pseudomonadati</taxon>
        <taxon>Bacteroidota</taxon>
        <taxon>Bacteroidia</taxon>
        <taxon>Marinilabiliales</taxon>
        <taxon>Marinilabiliaceae</taxon>
        <taxon>Marinilabilia</taxon>
    </lineage>
</organism>
<feature type="transmembrane region" description="Helical" evidence="1">
    <location>
        <begin position="353"/>
        <end position="373"/>
    </location>
</feature>
<keyword evidence="1" id="KW-0812">Transmembrane</keyword>
<feature type="transmembrane region" description="Helical" evidence="1">
    <location>
        <begin position="422"/>
        <end position="441"/>
    </location>
</feature>
<accession>A0A2U2BB95</accession>
<evidence type="ECO:0000313" key="3">
    <source>
        <dbReference type="Proteomes" id="UP000244956"/>
    </source>
</evidence>
<dbReference type="RefSeq" id="WP_109263369.1">
    <property type="nucleotide sequence ID" value="NZ_QEWP01000003.1"/>
</dbReference>
<feature type="transmembrane region" description="Helical" evidence="1">
    <location>
        <begin position="309"/>
        <end position="332"/>
    </location>
</feature>
<name>A0A2U2BB95_9BACT</name>
<feature type="transmembrane region" description="Helical" evidence="1">
    <location>
        <begin position="453"/>
        <end position="475"/>
    </location>
</feature>
<dbReference type="Pfam" id="PF18940">
    <property type="entry name" value="DUF5687"/>
    <property type="match status" value="1"/>
</dbReference>
<feature type="transmembrane region" description="Helical" evidence="1">
    <location>
        <begin position="205"/>
        <end position="225"/>
    </location>
</feature>
<feature type="transmembrane region" description="Helical" evidence="1">
    <location>
        <begin position="68"/>
        <end position="95"/>
    </location>
</feature>
<feature type="transmembrane region" description="Helical" evidence="1">
    <location>
        <begin position="379"/>
        <end position="401"/>
    </location>
</feature>
<keyword evidence="1" id="KW-1133">Transmembrane helix</keyword>
<keyword evidence="3" id="KW-1185">Reference proteome</keyword>
<evidence type="ECO:0000256" key="1">
    <source>
        <dbReference type="SAM" id="Phobius"/>
    </source>
</evidence>
<feature type="transmembrane region" description="Helical" evidence="1">
    <location>
        <begin position="141"/>
        <end position="162"/>
    </location>
</feature>
<reference evidence="2 3" key="1">
    <citation type="submission" date="2018-05" db="EMBL/GenBank/DDBJ databases">
        <title>Marinilabilia rubrum sp. nov., isolated from saltern sediment.</title>
        <authorList>
            <person name="Zhang R."/>
        </authorList>
    </citation>
    <scope>NUCLEOTIDE SEQUENCE [LARGE SCALE GENOMIC DNA]</scope>
    <source>
        <strain evidence="2 3">WTE16</strain>
    </source>
</reference>
<dbReference type="InterPro" id="IPR043742">
    <property type="entry name" value="DUF5687"/>
</dbReference>
<proteinExistence type="predicted"/>
<dbReference type="AlphaFoldDB" id="A0A2U2BB95"/>
<dbReference type="Proteomes" id="UP000244956">
    <property type="component" value="Unassembled WGS sequence"/>
</dbReference>